<dbReference type="GO" id="GO:0005576">
    <property type="term" value="C:extracellular region"/>
    <property type="evidence" value="ECO:0007669"/>
    <property type="project" value="UniProtKB-SubCell"/>
</dbReference>
<dbReference type="GO" id="GO:0008422">
    <property type="term" value="F:beta-glucosidase activity"/>
    <property type="evidence" value="ECO:0007669"/>
    <property type="project" value="UniProtKB-EC"/>
</dbReference>
<keyword evidence="14" id="KW-0961">Cell wall biogenesis/degradation</keyword>
<dbReference type="PROSITE" id="PS00129">
    <property type="entry name" value="GLYCOSYL_HYDROL_F31_1"/>
    <property type="match status" value="1"/>
</dbReference>
<evidence type="ECO:0000256" key="1">
    <source>
        <dbReference type="ARBA" id="ARBA00000448"/>
    </source>
</evidence>
<dbReference type="InterPro" id="IPR017853">
    <property type="entry name" value="GH"/>
</dbReference>
<keyword evidence="13 17" id="KW-0326">Glycosidase</keyword>
<evidence type="ECO:0000256" key="9">
    <source>
        <dbReference type="ARBA" id="ARBA00022729"/>
    </source>
</evidence>
<dbReference type="InterPro" id="IPR025887">
    <property type="entry name" value="Glyco_hydro_31_N_dom"/>
</dbReference>
<keyword evidence="12" id="KW-0119">Carbohydrate metabolism</keyword>
<dbReference type="Pfam" id="PF13802">
    <property type="entry name" value="Gal_mutarotas_2"/>
    <property type="match status" value="1"/>
</dbReference>
<dbReference type="GO" id="GO:0004558">
    <property type="term" value="F:alpha-1,4-glucosidase activity"/>
    <property type="evidence" value="ECO:0007669"/>
    <property type="project" value="UniProtKB-EC"/>
</dbReference>
<comment type="function">
    <text evidence="16">Glucosidase involved in the degradation of cellulosic biomass. Has both alpha- and beta-glucosidase activity.</text>
</comment>
<feature type="compositionally biased region" description="Basic and acidic residues" evidence="18">
    <location>
        <begin position="499"/>
        <end position="518"/>
    </location>
</feature>
<evidence type="ECO:0000313" key="23">
    <source>
        <dbReference type="EMBL" id="KAF4125997.1"/>
    </source>
</evidence>
<evidence type="ECO:0000256" key="17">
    <source>
        <dbReference type="RuleBase" id="RU361185"/>
    </source>
</evidence>
<dbReference type="PANTHER" id="PTHR22762">
    <property type="entry name" value="ALPHA-GLUCOSIDASE"/>
    <property type="match status" value="1"/>
</dbReference>
<dbReference type="GeneID" id="55967473"/>
<dbReference type="CDD" id="cd14752">
    <property type="entry name" value="GH31_N"/>
    <property type="match status" value="1"/>
</dbReference>
<comment type="caution">
    <text evidence="23">The sequence shown here is derived from an EMBL/GenBank/DDBJ whole genome shotgun (WGS) entry which is preliminary data.</text>
</comment>
<feature type="domain" description="Glycosyl hydrolase family 31 C-terminal" evidence="22">
    <location>
        <begin position="736"/>
        <end position="824"/>
    </location>
</feature>
<evidence type="ECO:0000256" key="7">
    <source>
        <dbReference type="ARBA" id="ARBA00014002"/>
    </source>
</evidence>
<keyword evidence="8" id="KW-0964">Secreted</keyword>
<dbReference type="EC" id="3.2.1.20" evidence="5"/>
<evidence type="ECO:0000256" key="15">
    <source>
        <dbReference type="ARBA" id="ARBA00023326"/>
    </source>
</evidence>
<accession>A0A9P4Z0P5</accession>
<comment type="catalytic activity">
    <reaction evidence="2">
        <text>Hydrolysis of terminal, non-reducing (1-&gt;4)-linked alpha-D-glucose residues with release of alpha-D-glucose.</text>
        <dbReference type="EC" id="3.2.1.20"/>
    </reaction>
</comment>
<dbReference type="SUPFAM" id="SSF74650">
    <property type="entry name" value="Galactose mutarotase-like"/>
    <property type="match status" value="1"/>
</dbReference>
<protein>
    <recommendedName>
        <fullName evidence="7">Probable alpha/beta-glucosidase agdC</fullName>
        <ecNumber evidence="5">3.2.1.20</ecNumber>
        <ecNumber evidence="6">3.2.1.21</ecNumber>
    </recommendedName>
</protein>
<feature type="signal peptide" evidence="19">
    <location>
        <begin position="1"/>
        <end position="18"/>
    </location>
</feature>
<dbReference type="Pfam" id="PF01055">
    <property type="entry name" value="Glyco_hydro_31_2nd"/>
    <property type="match status" value="1"/>
</dbReference>
<evidence type="ECO:0000256" key="18">
    <source>
        <dbReference type="SAM" id="MobiDB-lite"/>
    </source>
</evidence>
<dbReference type="GO" id="GO:0000272">
    <property type="term" value="P:polysaccharide catabolic process"/>
    <property type="evidence" value="ECO:0007669"/>
    <property type="project" value="UniProtKB-KW"/>
</dbReference>
<comment type="similarity">
    <text evidence="4 17">Belongs to the glycosyl hydrolase 31 family.</text>
</comment>
<dbReference type="RefSeq" id="XP_035324649.1">
    <property type="nucleotide sequence ID" value="XM_035463225.1"/>
</dbReference>
<dbReference type="GO" id="GO:0030246">
    <property type="term" value="F:carbohydrate binding"/>
    <property type="evidence" value="ECO:0007669"/>
    <property type="project" value="InterPro"/>
</dbReference>
<feature type="compositionally biased region" description="Basic and acidic residues" evidence="18">
    <location>
        <begin position="923"/>
        <end position="937"/>
    </location>
</feature>
<dbReference type="Gene3D" id="2.60.40.1180">
    <property type="entry name" value="Golgi alpha-mannosidase II"/>
    <property type="match status" value="2"/>
</dbReference>
<dbReference type="SUPFAM" id="SSF51011">
    <property type="entry name" value="Glycosyl hydrolase domain"/>
    <property type="match status" value="1"/>
</dbReference>
<reference evidence="23" key="1">
    <citation type="submission" date="2020-03" db="EMBL/GenBank/DDBJ databases">
        <title>Site-based positive gene gene selection in Geosmithia morbida across the United States reveals a broad range of putative effectors and factors for local host and environmental adapation.</title>
        <authorList>
            <person name="Onufrak A."/>
            <person name="Murdoch R.W."/>
            <person name="Gazis R."/>
            <person name="Huff M."/>
            <person name="Staton M."/>
            <person name="Klingeman W."/>
            <person name="Hadziabdic D."/>
        </authorList>
    </citation>
    <scope>NUCLEOTIDE SEQUENCE</scope>
    <source>
        <strain evidence="23">1262</strain>
    </source>
</reference>
<dbReference type="InterPro" id="IPR048395">
    <property type="entry name" value="Glyco_hydro_31_C"/>
</dbReference>
<dbReference type="OrthoDB" id="5839090at2759"/>
<dbReference type="InterPro" id="IPR013780">
    <property type="entry name" value="Glyco_hydro_b"/>
</dbReference>
<keyword evidence="10 17" id="KW-0378">Hydrolase</keyword>
<keyword evidence="11" id="KW-0325">Glycoprotein</keyword>
<evidence type="ECO:0000256" key="3">
    <source>
        <dbReference type="ARBA" id="ARBA00004613"/>
    </source>
</evidence>
<dbReference type="Proteomes" id="UP000749293">
    <property type="component" value="Unassembled WGS sequence"/>
</dbReference>
<dbReference type="EC" id="3.2.1.21" evidence="6"/>
<evidence type="ECO:0000259" key="20">
    <source>
        <dbReference type="Pfam" id="PF01055"/>
    </source>
</evidence>
<evidence type="ECO:0000256" key="8">
    <source>
        <dbReference type="ARBA" id="ARBA00022525"/>
    </source>
</evidence>
<dbReference type="InterPro" id="IPR000322">
    <property type="entry name" value="Glyco_hydro_31_TIM"/>
</dbReference>
<dbReference type="SUPFAM" id="SSF51445">
    <property type="entry name" value="(Trans)glycosidases"/>
    <property type="match status" value="1"/>
</dbReference>
<organism evidence="23 24">
    <name type="scientific">Geosmithia morbida</name>
    <dbReference type="NCBI Taxonomy" id="1094350"/>
    <lineage>
        <taxon>Eukaryota</taxon>
        <taxon>Fungi</taxon>
        <taxon>Dikarya</taxon>
        <taxon>Ascomycota</taxon>
        <taxon>Pezizomycotina</taxon>
        <taxon>Sordariomycetes</taxon>
        <taxon>Hypocreomycetidae</taxon>
        <taxon>Hypocreales</taxon>
        <taxon>Bionectriaceae</taxon>
        <taxon>Geosmithia</taxon>
    </lineage>
</organism>
<evidence type="ECO:0000256" key="19">
    <source>
        <dbReference type="SAM" id="SignalP"/>
    </source>
</evidence>
<dbReference type="PANTHER" id="PTHR22762:SF67">
    <property type="entry name" value="ALPHA_BETA-GLUCOSIDASE AGDC-RELATED"/>
    <property type="match status" value="1"/>
</dbReference>
<dbReference type="CDD" id="cd06602">
    <property type="entry name" value="GH31_MGAM_SI_GAA"/>
    <property type="match status" value="1"/>
</dbReference>
<feature type="region of interest" description="Disordered" evidence="18">
    <location>
        <begin position="492"/>
        <end position="537"/>
    </location>
</feature>
<keyword evidence="24" id="KW-1185">Reference proteome</keyword>
<dbReference type="InterPro" id="IPR030458">
    <property type="entry name" value="Glyco_hydro_31_AS"/>
</dbReference>
<evidence type="ECO:0000256" key="14">
    <source>
        <dbReference type="ARBA" id="ARBA00023316"/>
    </source>
</evidence>
<keyword evidence="9 19" id="KW-0732">Signal</keyword>
<evidence type="ECO:0000256" key="6">
    <source>
        <dbReference type="ARBA" id="ARBA00012744"/>
    </source>
</evidence>
<evidence type="ECO:0000256" key="16">
    <source>
        <dbReference type="ARBA" id="ARBA00025512"/>
    </source>
</evidence>
<dbReference type="AlphaFoldDB" id="A0A9P4Z0P5"/>
<keyword evidence="15" id="KW-0624">Polysaccharide degradation</keyword>
<feature type="domain" description="Glycoside hydrolase family 31 TIM barrel" evidence="20">
    <location>
        <begin position="277"/>
        <end position="728"/>
    </location>
</feature>
<feature type="chain" id="PRO_5040270127" description="Probable alpha/beta-glucosidase agdC" evidence="19">
    <location>
        <begin position="19"/>
        <end position="948"/>
    </location>
</feature>
<evidence type="ECO:0000256" key="13">
    <source>
        <dbReference type="ARBA" id="ARBA00023295"/>
    </source>
</evidence>
<proteinExistence type="inferred from homology"/>
<dbReference type="InterPro" id="IPR011013">
    <property type="entry name" value="Gal_mutarotase_sf_dom"/>
</dbReference>
<feature type="domain" description="Glycoside hydrolase family 31 N-terminal" evidence="21">
    <location>
        <begin position="97"/>
        <end position="230"/>
    </location>
</feature>
<dbReference type="GO" id="GO:0071555">
    <property type="term" value="P:cell wall organization"/>
    <property type="evidence" value="ECO:0007669"/>
    <property type="project" value="UniProtKB-KW"/>
</dbReference>
<name>A0A9P4Z0P5_9HYPO</name>
<comment type="catalytic activity">
    <reaction evidence="1">
        <text>Hydrolysis of terminal, non-reducing beta-D-glucosyl residues with release of beta-D-glucose.</text>
        <dbReference type="EC" id="3.2.1.21"/>
    </reaction>
</comment>
<evidence type="ECO:0000256" key="10">
    <source>
        <dbReference type="ARBA" id="ARBA00022801"/>
    </source>
</evidence>
<comment type="subcellular location">
    <subcellularLocation>
        <location evidence="3">Secreted</location>
    </subcellularLocation>
</comment>
<evidence type="ECO:0000256" key="4">
    <source>
        <dbReference type="ARBA" id="ARBA00007806"/>
    </source>
</evidence>
<dbReference type="Gene3D" id="2.60.40.1760">
    <property type="entry name" value="glycosyl hydrolase (family 31)"/>
    <property type="match status" value="1"/>
</dbReference>
<evidence type="ECO:0000256" key="11">
    <source>
        <dbReference type="ARBA" id="ARBA00023180"/>
    </source>
</evidence>
<evidence type="ECO:0000313" key="24">
    <source>
        <dbReference type="Proteomes" id="UP000749293"/>
    </source>
</evidence>
<dbReference type="Pfam" id="PF21365">
    <property type="entry name" value="Glyco_hydro_31_3rd"/>
    <property type="match status" value="1"/>
</dbReference>
<evidence type="ECO:0000256" key="5">
    <source>
        <dbReference type="ARBA" id="ARBA00012741"/>
    </source>
</evidence>
<sequence>MGFWKNLGLLTALASASAVSRREESSTVSYPDYDLLADCPGYRVTRVQESHSGVKADLKLAGKACNAYGDDIEELNLEVTYETDERIHVKIQDKANSVYQVPESVFARPESQYANPEKSAFKFSYTEEPFSFKVSRRDNNDVIFDSSASSLIFESQYIRLRTSLPNDPALYGLGSHTDPFRLNTTDYIRTLWNQDSYGVPEGANLYGSHPIYLEHRDSGSHGVFLLNSNGMDIIISKDEGGQFLEYNALGGVFDFYFLAGPSPVDVSKQYAQVVGRPALQPYWGLGFHQCRYGYRDAFQVAEVVYNYSQAGIPLETMWTDIDYMDSRLIFTTDPGRYPLEKVRALVDTLHKNDQHYILMVDPAAGYQDNYPTLDRAIEDNVLLLRQNGSVFLGVVWPGVTVFPDWFAENATNYWNNEFALFFDPETGVDIDGLWIDMNEPSSFACLFPCARALTNFQDNPYEQAKGYPPTRLPVRENPRSLPGWPCEFQPPGDGGCESSDAKRDLFRPGGPVRRDVSHDSLFLPERSRPKEGTQQGLDGRDYLYPKYSIHNAAANAPDWNADKGGLSNKTVLTDVVSQNGLVQYDTHQLYGHMMGIASYDAMLSRRPEKRPFIITRSTFPGSGRKVGHWLGDNMSTWWHYRASIRTALAFTSIYQFPMVGSDVCGFGGNTTEELCSRWAALGAFNTFYRNHNGDTSPDQEFYLWEKVADSARKAIGIRYRLLDYIYTAIAKASEDGTPVMTPMFFNYPEDKNTLDLELQYFYGPGVLVAPVTEEGATSVDVYLPKDKFYDWYTHETIQGNGAMHTFGDVDITHIPLLIKSGVILPLRESSANTTTDLRKENFEILVALDDKGEASGELYLDDGDSVDLKINGVSNLKFSYKNGELKVTGSFGHKLAAVISKITVLGKRGHSRHGSDGSGFKNPRHEDDKNSYTKDVDVSLNGPSTIPA</sequence>
<gene>
    <name evidence="23" type="ORF">GMORB2_1243</name>
</gene>
<evidence type="ECO:0000259" key="21">
    <source>
        <dbReference type="Pfam" id="PF13802"/>
    </source>
</evidence>
<evidence type="ECO:0000256" key="12">
    <source>
        <dbReference type="ARBA" id="ARBA00023277"/>
    </source>
</evidence>
<dbReference type="Gene3D" id="3.20.20.80">
    <property type="entry name" value="Glycosidases"/>
    <property type="match status" value="2"/>
</dbReference>
<dbReference type="EMBL" id="JAANYQ010000002">
    <property type="protein sequence ID" value="KAF4125997.1"/>
    <property type="molecule type" value="Genomic_DNA"/>
</dbReference>
<evidence type="ECO:0000256" key="2">
    <source>
        <dbReference type="ARBA" id="ARBA00001657"/>
    </source>
</evidence>
<evidence type="ECO:0000259" key="22">
    <source>
        <dbReference type="Pfam" id="PF21365"/>
    </source>
</evidence>
<feature type="region of interest" description="Disordered" evidence="18">
    <location>
        <begin position="908"/>
        <end position="948"/>
    </location>
</feature>